<feature type="region of interest" description="Disordered" evidence="4">
    <location>
        <begin position="186"/>
        <end position="207"/>
    </location>
</feature>
<dbReference type="GO" id="GO:0005840">
    <property type="term" value="C:ribosome"/>
    <property type="evidence" value="ECO:0007669"/>
    <property type="project" value="UniProtKB-KW"/>
</dbReference>
<dbReference type="InterPro" id="IPR012340">
    <property type="entry name" value="NA-bd_OB-fold"/>
</dbReference>
<feature type="compositionally biased region" description="Low complexity" evidence="4">
    <location>
        <begin position="12"/>
        <end position="32"/>
    </location>
</feature>
<dbReference type="OrthoDB" id="274752at2759"/>
<dbReference type="GO" id="GO:0003735">
    <property type="term" value="F:structural constituent of ribosome"/>
    <property type="evidence" value="ECO:0007669"/>
    <property type="project" value="InterPro"/>
</dbReference>
<feature type="region of interest" description="Disordered" evidence="4">
    <location>
        <begin position="1"/>
        <end position="74"/>
    </location>
</feature>
<gene>
    <name evidence="5" type="ORF">DSM5745_09608</name>
</gene>
<protein>
    <recommendedName>
        <fullName evidence="7">Nucleic acid-binding protein</fullName>
    </recommendedName>
</protein>
<sequence>MAPSQVLRAMQPLRSSTVRSTLSLSSKSPAALQCNRPTFPSRRLITSAPRTVSQQQEETKSSVRPSAEPPSLREYPYTLKKGTVVSVGRMDRCVRVEHRHNVWDDFLRKNYPKVTTFMVSDPQNSLREGDVIEFSSGYPKSRRVHHVVERIIAPFGQTIKDRPAVLSREERNAIRVEKRVAKAARREQRRLESGATQSQTPVHGQEHIGRIRRLVLERTAESSANVGVSA</sequence>
<dbReference type="Gene3D" id="2.40.50.140">
    <property type="entry name" value="Nucleic acid-binding proteins"/>
    <property type="match status" value="1"/>
</dbReference>
<evidence type="ECO:0000256" key="1">
    <source>
        <dbReference type="ARBA" id="ARBA00010254"/>
    </source>
</evidence>
<name>A0A3D8QVT3_9EURO</name>
<proteinExistence type="inferred from homology"/>
<keyword evidence="3" id="KW-0687">Ribonucleoprotein</keyword>
<evidence type="ECO:0008006" key="7">
    <source>
        <dbReference type="Google" id="ProtNLM"/>
    </source>
</evidence>
<dbReference type="RefSeq" id="XP_026599972.1">
    <property type="nucleotide sequence ID" value="XM_026751624.1"/>
</dbReference>
<dbReference type="GO" id="GO:0006412">
    <property type="term" value="P:translation"/>
    <property type="evidence" value="ECO:0007669"/>
    <property type="project" value="InterPro"/>
</dbReference>
<dbReference type="STRING" id="1810919.A0A3D8QVT3"/>
<comment type="caution">
    <text evidence="5">The sequence shown here is derived from an EMBL/GenBank/DDBJ whole genome shotgun (WGS) entry which is preliminary data.</text>
</comment>
<reference evidence="5 6" key="1">
    <citation type="journal article" date="2018" name="IMA Fungus">
        <title>IMA Genome-F 9: Draft genome sequence of Annulohypoxylon stygium, Aspergillus mulundensis, Berkeleyomyces basicola (syn. Thielaviopsis basicola), Ceratocystis smalleyi, two Cercospora beticola strains, Coleophoma cylindrospora, Fusarium fracticaudum, Phialophora cf. hyalina, and Morchella septimelata.</title>
        <authorList>
            <person name="Wingfield B.D."/>
            <person name="Bills G.F."/>
            <person name="Dong Y."/>
            <person name="Huang W."/>
            <person name="Nel W.J."/>
            <person name="Swalarsk-Parry B.S."/>
            <person name="Vaghefi N."/>
            <person name="Wilken P.M."/>
            <person name="An Z."/>
            <person name="de Beer Z.W."/>
            <person name="De Vos L."/>
            <person name="Chen L."/>
            <person name="Duong T.A."/>
            <person name="Gao Y."/>
            <person name="Hammerbacher A."/>
            <person name="Kikkert J.R."/>
            <person name="Li Y."/>
            <person name="Li H."/>
            <person name="Li K."/>
            <person name="Li Q."/>
            <person name="Liu X."/>
            <person name="Ma X."/>
            <person name="Naidoo K."/>
            <person name="Pethybridge S.J."/>
            <person name="Sun J."/>
            <person name="Steenkamp E.T."/>
            <person name="van der Nest M.A."/>
            <person name="van Wyk S."/>
            <person name="Wingfield M.J."/>
            <person name="Xiong C."/>
            <person name="Yue Q."/>
            <person name="Zhang X."/>
        </authorList>
    </citation>
    <scope>NUCLEOTIDE SEQUENCE [LARGE SCALE GENOMIC DNA]</scope>
    <source>
        <strain evidence="5 6">DSM 5745</strain>
    </source>
</reference>
<evidence type="ECO:0000256" key="2">
    <source>
        <dbReference type="ARBA" id="ARBA00022980"/>
    </source>
</evidence>
<dbReference type="InterPro" id="IPR000266">
    <property type="entry name" value="Ribosomal_uS17"/>
</dbReference>
<dbReference type="GO" id="GO:1990904">
    <property type="term" value="C:ribonucleoprotein complex"/>
    <property type="evidence" value="ECO:0007669"/>
    <property type="project" value="UniProtKB-KW"/>
</dbReference>
<dbReference type="GeneID" id="38119978"/>
<evidence type="ECO:0000256" key="4">
    <source>
        <dbReference type="SAM" id="MobiDB-lite"/>
    </source>
</evidence>
<accession>A0A3D8QVT3</accession>
<dbReference type="EMBL" id="PVWQ01000013">
    <property type="protein sequence ID" value="RDW65869.1"/>
    <property type="molecule type" value="Genomic_DNA"/>
</dbReference>
<evidence type="ECO:0000313" key="6">
    <source>
        <dbReference type="Proteomes" id="UP000256690"/>
    </source>
</evidence>
<evidence type="ECO:0000313" key="5">
    <source>
        <dbReference type="EMBL" id="RDW65869.1"/>
    </source>
</evidence>
<dbReference type="Proteomes" id="UP000256690">
    <property type="component" value="Unassembled WGS sequence"/>
</dbReference>
<keyword evidence="2" id="KW-0689">Ribosomal protein</keyword>
<comment type="similarity">
    <text evidence="1">Belongs to the universal ribosomal protein uS17 family.</text>
</comment>
<dbReference type="AlphaFoldDB" id="A0A3D8QVT3"/>
<keyword evidence="6" id="KW-1185">Reference proteome</keyword>
<dbReference type="Pfam" id="PF00366">
    <property type="entry name" value="Ribosomal_S17"/>
    <property type="match status" value="1"/>
</dbReference>
<organism evidence="5 6">
    <name type="scientific">Aspergillus mulundensis</name>
    <dbReference type="NCBI Taxonomy" id="1810919"/>
    <lineage>
        <taxon>Eukaryota</taxon>
        <taxon>Fungi</taxon>
        <taxon>Dikarya</taxon>
        <taxon>Ascomycota</taxon>
        <taxon>Pezizomycotina</taxon>
        <taxon>Eurotiomycetes</taxon>
        <taxon>Eurotiomycetidae</taxon>
        <taxon>Eurotiales</taxon>
        <taxon>Aspergillaceae</taxon>
        <taxon>Aspergillus</taxon>
        <taxon>Aspergillus subgen. Nidulantes</taxon>
    </lineage>
</organism>
<evidence type="ECO:0000256" key="3">
    <source>
        <dbReference type="ARBA" id="ARBA00023274"/>
    </source>
</evidence>
<dbReference type="SUPFAM" id="SSF50249">
    <property type="entry name" value="Nucleic acid-binding proteins"/>
    <property type="match status" value="1"/>
</dbReference>